<dbReference type="InterPro" id="IPR008979">
    <property type="entry name" value="Galactose-bd-like_sf"/>
</dbReference>
<feature type="signal peptide" evidence="1">
    <location>
        <begin position="1"/>
        <end position="18"/>
    </location>
</feature>
<accession>A0ABR4HJY6</accession>
<reference evidence="3 4" key="1">
    <citation type="submission" date="2024-07" db="EMBL/GenBank/DDBJ databases">
        <title>Section-level genome sequencing and comparative genomics of Aspergillus sections Usti and Cavernicolus.</title>
        <authorList>
            <consortium name="Lawrence Berkeley National Laboratory"/>
            <person name="Nybo J.L."/>
            <person name="Vesth T.C."/>
            <person name="Theobald S."/>
            <person name="Frisvad J.C."/>
            <person name="Larsen T.O."/>
            <person name="Kjaerboelling I."/>
            <person name="Rothschild-Mancinelli K."/>
            <person name="Lyhne E.K."/>
            <person name="Kogle M.E."/>
            <person name="Barry K."/>
            <person name="Clum A."/>
            <person name="Na H."/>
            <person name="Ledsgaard L."/>
            <person name="Lin J."/>
            <person name="Lipzen A."/>
            <person name="Kuo A."/>
            <person name="Riley R."/>
            <person name="Mondo S."/>
            <person name="LaButti K."/>
            <person name="Haridas S."/>
            <person name="Pangalinan J."/>
            <person name="Salamov A.A."/>
            <person name="Simmons B.A."/>
            <person name="Magnuson J.K."/>
            <person name="Chen J."/>
            <person name="Drula E."/>
            <person name="Henrissat B."/>
            <person name="Wiebenga A."/>
            <person name="Lubbers R.J."/>
            <person name="Gomes A.C."/>
            <person name="Makela M.R."/>
            <person name="Stajich J."/>
            <person name="Grigoriev I.V."/>
            <person name="Mortensen U.H."/>
            <person name="De vries R.P."/>
            <person name="Baker S.E."/>
            <person name="Andersen M.R."/>
        </authorList>
    </citation>
    <scope>NUCLEOTIDE SEQUENCE [LARGE SCALE GENOMIC DNA]</scope>
    <source>
        <strain evidence="3 4">CBS 600.67</strain>
    </source>
</reference>
<dbReference type="PROSITE" id="PS50022">
    <property type="entry name" value="FA58C_3"/>
    <property type="match status" value="1"/>
</dbReference>
<dbReference type="InterPro" id="IPR015202">
    <property type="entry name" value="GO-like_E_set"/>
</dbReference>
<dbReference type="InterPro" id="IPR037293">
    <property type="entry name" value="Gal_Oxidase_central_sf"/>
</dbReference>
<dbReference type="Gene3D" id="2.60.40.10">
    <property type="entry name" value="Immunoglobulins"/>
    <property type="match status" value="1"/>
</dbReference>
<sequence>MGLNKWITTLLLLGIAEARNNNVEGSVIAAVANVDGPTMESGSPQNAGGEDTGLWQAPPFNSHRLDRKNWTVTCDSAGEGNVCANAIDGSNATFWLSGYTDTSNVPPPHTITVNLHATVNVSGLGVWPRQDGSQMGWIADHQVFVSLDGTDWGTPVAYGSWWPDSTVKLSVFEPRRAQFVRLVALSEANGNPWTSIADLQVWGAASIPAPPTGQNLHRTGVWGPTIDFPIVPVSAAVEPGSRRLLVWSAYRKNQYGGTTGGLTQTSTWDPVSGSVTRREVAQTHHDMFCSGISMDMNGRIIITGGNDDDMTSIYDSFADEWIEGEHMIMERGYQSSTLLSDGNMFVIGGSWNGGEDQNKYGELYHVGSDTWTSLPGAAATPLLTNDALGPYHADNHPWLFGWKNRSIYQAGPSKAMHWYFVEGQGSVTDAGGRGADNDQMSGSAVMFDAAHGRILTAGGSPNYEDSDATNHASLVTIGDPNTLGQVQPNNMIFSRVFHTSVVLPDGSVFLTGGQSHSTPFIEKPDSNQRMTPELYVPGTNQFELKFPNNIVRVYHSWSLLMPDATVINGGGGLCANCSGNHYDAQIYTPGYLFDTNGARAPRPEIRSVSPNSVHPGGQITIQTSVGVASASLVRYGSTTHTVNTDQRRIALELTTTSDRTYTATIPNDAGIALPGYYMLFVMDANGVPSVSSNVQVIV</sequence>
<dbReference type="EMBL" id="JBFXLS010000108">
    <property type="protein sequence ID" value="KAL2815797.1"/>
    <property type="molecule type" value="Genomic_DNA"/>
</dbReference>
<dbReference type="Gene3D" id="2.130.10.80">
    <property type="entry name" value="Galactose oxidase/kelch, beta-propeller"/>
    <property type="match status" value="1"/>
</dbReference>
<dbReference type="Pfam" id="PF00754">
    <property type="entry name" value="F5_F8_type_C"/>
    <property type="match status" value="1"/>
</dbReference>
<dbReference type="InterPro" id="IPR000421">
    <property type="entry name" value="FA58C"/>
</dbReference>
<feature type="chain" id="PRO_5046145966" evidence="1">
    <location>
        <begin position="19"/>
        <end position="698"/>
    </location>
</feature>
<evidence type="ECO:0000256" key="1">
    <source>
        <dbReference type="SAM" id="SignalP"/>
    </source>
</evidence>
<dbReference type="PANTHER" id="PTHR32208">
    <property type="entry name" value="SECRETED PROTEIN-RELATED"/>
    <property type="match status" value="1"/>
</dbReference>
<dbReference type="Gene3D" id="2.60.120.260">
    <property type="entry name" value="Galactose-binding domain-like"/>
    <property type="match status" value="1"/>
</dbReference>
<evidence type="ECO:0000259" key="2">
    <source>
        <dbReference type="PROSITE" id="PS50022"/>
    </source>
</evidence>
<dbReference type="SUPFAM" id="SSF49785">
    <property type="entry name" value="Galactose-binding domain-like"/>
    <property type="match status" value="1"/>
</dbReference>
<proteinExistence type="predicted"/>
<dbReference type="SUPFAM" id="SSF81296">
    <property type="entry name" value="E set domains"/>
    <property type="match status" value="1"/>
</dbReference>
<dbReference type="Pfam" id="PF09118">
    <property type="entry name" value="GO-like_E_set"/>
    <property type="match status" value="1"/>
</dbReference>
<comment type="caution">
    <text evidence="3">The sequence shown here is derived from an EMBL/GenBank/DDBJ whole genome shotgun (WGS) entry which is preliminary data.</text>
</comment>
<evidence type="ECO:0000313" key="4">
    <source>
        <dbReference type="Proteomes" id="UP001610335"/>
    </source>
</evidence>
<evidence type="ECO:0000313" key="3">
    <source>
        <dbReference type="EMBL" id="KAL2815797.1"/>
    </source>
</evidence>
<dbReference type="Proteomes" id="UP001610335">
    <property type="component" value="Unassembled WGS sequence"/>
</dbReference>
<dbReference type="SMART" id="SM00231">
    <property type="entry name" value="FA58C"/>
    <property type="match status" value="1"/>
</dbReference>
<keyword evidence="4" id="KW-1185">Reference proteome</keyword>
<name>A0ABR4HJY6_9EURO</name>
<feature type="domain" description="F5/8 type C" evidence="2">
    <location>
        <begin position="47"/>
        <end position="204"/>
    </location>
</feature>
<dbReference type="InterPro" id="IPR011043">
    <property type="entry name" value="Gal_Oxase/kelch_b-propeller"/>
</dbReference>
<dbReference type="InterPro" id="IPR014756">
    <property type="entry name" value="Ig_E-set"/>
</dbReference>
<organism evidence="3 4">
    <name type="scientific">Aspergillus cavernicola</name>
    <dbReference type="NCBI Taxonomy" id="176166"/>
    <lineage>
        <taxon>Eukaryota</taxon>
        <taxon>Fungi</taxon>
        <taxon>Dikarya</taxon>
        <taxon>Ascomycota</taxon>
        <taxon>Pezizomycotina</taxon>
        <taxon>Eurotiomycetes</taxon>
        <taxon>Eurotiomycetidae</taxon>
        <taxon>Eurotiales</taxon>
        <taxon>Aspergillaceae</taxon>
        <taxon>Aspergillus</taxon>
        <taxon>Aspergillus subgen. Nidulantes</taxon>
    </lineage>
</organism>
<protein>
    <submittedName>
        <fullName evidence="3">Galactose oxidase</fullName>
    </submittedName>
</protein>
<dbReference type="PANTHER" id="PTHR32208:SF68">
    <property type="entry name" value="GALACTOSE OXIDASE"/>
    <property type="match status" value="1"/>
</dbReference>
<dbReference type="CDD" id="cd02851">
    <property type="entry name" value="E_set_GO_C"/>
    <property type="match status" value="1"/>
</dbReference>
<keyword evidence="1" id="KW-0732">Signal</keyword>
<gene>
    <name evidence="3" type="ORF">BDW59DRAFT_177508</name>
</gene>
<dbReference type="InterPro" id="IPR013783">
    <property type="entry name" value="Ig-like_fold"/>
</dbReference>
<dbReference type="SUPFAM" id="SSF50965">
    <property type="entry name" value="Galactose oxidase, central domain"/>
    <property type="match status" value="1"/>
</dbReference>